<organism evidence="7 8">
    <name type="scientific">Tetradesmus obliquus</name>
    <name type="common">Green alga</name>
    <name type="synonym">Acutodesmus obliquus</name>
    <dbReference type="NCBI Taxonomy" id="3088"/>
    <lineage>
        <taxon>Eukaryota</taxon>
        <taxon>Viridiplantae</taxon>
        <taxon>Chlorophyta</taxon>
        <taxon>core chlorophytes</taxon>
        <taxon>Chlorophyceae</taxon>
        <taxon>CS clade</taxon>
        <taxon>Sphaeropleales</taxon>
        <taxon>Scenedesmaceae</taxon>
        <taxon>Tetradesmus</taxon>
    </lineage>
</organism>
<protein>
    <recommendedName>
        <fullName evidence="6">Trafficking protein particle complex subunit</fullName>
    </recommendedName>
</protein>
<sequence>MVCFNMYIFDRQGVCLHYQEWFRPKSVRQGAGTLIDDQKQMFGLFWTLSNFAATLDPKELSKPLLGTPRKIGQGCKWHAFTSNTYKLHFLESPSGIKVVLNTSPDVGDLRDVMSYIYDEIFVEYVVKNPLYTRGTPFKIEQFNNALNGFLRSKGLLQAI</sequence>
<accession>A0ABY8U5C9</accession>
<name>A0ABY8U5C9_TETOB</name>
<reference evidence="7 8" key="1">
    <citation type="submission" date="2023-05" db="EMBL/GenBank/DDBJ databases">
        <title>A 100% complete, gapless, phased diploid assembly of the Scenedesmus obliquus UTEX 3031 genome.</title>
        <authorList>
            <person name="Biondi T.C."/>
            <person name="Hanschen E.R."/>
            <person name="Kwon T."/>
            <person name="Eng W."/>
            <person name="Kruse C.P.S."/>
            <person name="Koehler S.I."/>
            <person name="Kunde Y."/>
            <person name="Gleasner C.D."/>
            <person name="You Mak K.T."/>
            <person name="Polle J."/>
            <person name="Hovde B.T."/>
            <person name="Starkenburg S.R."/>
        </authorList>
    </citation>
    <scope>NUCLEOTIDE SEQUENCE [LARGE SCALE GENOMIC DNA]</scope>
    <source>
        <strain evidence="7 8">DOE0152z</strain>
    </source>
</reference>
<keyword evidence="4 6" id="KW-0333">Golgi apparatus</keyword>
<comment type="subunit">
    <text evidence="6">Part of the multisubunit transport protein particle (TRAPP) complex.</text>
</comment>
<dbReference type="Proteomes" id="UP001244341">
    <property type="component" value="Chromosome 6b"/>
</dbReference>
<dbReference type="Pfam" id="PF04099">
    <property type="entry name" value="Sybindin"/>
    <property type="match status" value="1"/>
</dbReference>
<dbReference type="SUPFAM" id="SSF64356">
    <property type="entry name" value="SNARE-like"/>
    <property type="match status" value="1"/>
</dbReference>
<dbReference type="PANTHER" id="PTHR23249">
    <property type="entry name" value="TRAFFICKING PROTEIN PARTICLE COMPLEX SUBUNIT"/>
    <property type="match status" value="1"/>
</dbReference>
<evidence type="ECO:0000256" key="5">
    <source>
        <dbReference type="ARBA" id="ARBA00038167"/>
    </source>
</evidence>
<dbReference type="Gene3D" id="3.30.450.70">
    <property type="match status" value="1"/>
</dbReference>
<evidence type="ECO:0000256" key="2">
    <source>
        <dbReference type="ARBA" id="ARBA00022824"/>
    </source>
</evidence>
<comment type="similarity">
    <text evidence="5">Belongs to the TRAPP small subunits family. BET5 subfamily.</text>
</comment>
<keyword evidence="2 6" id="KW-0256">Endoplasmic reticulum</keyword>
<evidence type="ECO:0000256" key="1">
    <source>
        <dbReference type="ARBA" id="ARBA00022448"/>
    </source>
</evidence>
<keyword evidence="3 6" id="KW-0931">ER-Golgi transport</keyword>
<proteinExistence type="inferred from homology"/>
<gene>
    <name evidence="7" type="ORF">OEZ85_001877</name>
</gene>
<keyword evidence="8" id="KW-1185">Reference proteome</keyword>
<evidence type="ECO:0000256" key="3">
    <source>
        <dbReference type="ARBA" id="ARBA00022892"/>
    </source>
</evidence>
<dbReference type="PANTHER" id="PTHR23249:SF16">
    <property type="entry name" value="TRAFFICKING PROTEIN PARTICLE COMPLEX SUBUNIT 1"/>
    <property type="match status" value="1"/>
</dbReference>
<evidence type="ECO:0000313" key="8">
    <source>
        <dbReference type="Proteomes" id="UP001244341"/>
    </source>
</evidence>
<dbReference type="EMBL" id="CP126213">
    <property type="protein sequence ID" value="WIA15196.1"/>
    <property type="molecule type" value="Genomic_DNA"/>
</dbReference>
<dbReference type="InterPro" id="IPR007233">
    <property type="entry name" value="TRAPPC"/>
</dbReference>
<keyword evidence="1 6" id="KW-0813">Transport</keyword>
<dbReference type="CDD" id="cd14855">
    <property type="entry name" value="TRAPPC1_MUM2"/>
    <property type="match status" value="1"/>
</dbReference>
<evidence type="ECO:0000313" key="7">
    <source>
        <dbReference type="EMBL" id="WIA15196.1"/>
    </source>
</evidence>
<evidence type="ECO:0000256" key="6">
    <source>
        <dbReference type="RuleBase" id="RU366065"/>
    </source>
</evidence>
<evidence type="ECO:0000256" key="4">
    <source>
        <dbReference type="ARBA" id="ARBA00023034"/>
    </source>
</evidence>
<dbReference type="InterPro" id="IPR011012">
    <property type="entry name" value="Longin-like_dom_sf"/>
</dbReference>
<comment type="subcellular location">
    <subcellularLocation>
        <location evidence="6">Endoplasmic reticulum</location>
    </subcellularLocation>
    <subcellularLocation>
        <location evidence="6">Golgi apparatus</location>
        <location evidence="6">cis-Golgi network</location>
    </subcellularLocation>
</comment>
<dbReference type="SMART" id="SM01399">
    <property type="entry name" value="Sybindin"/>
    <property type="match status" value="1"/>
</dbReference>